<dbReference type="InterPro" id="IPR018060">
    <property type="entry name" value="HTH_AraC"/>
</dbReference>
<keyword evidence="6" id="KW-1185">Reference proteome</keyword>
<dbReference type="Gene3D" id="1.10.10.60">
    <property type="entry name" value="Homeodomain-like"/>
    <property type="match status" value="1"/>
</dbReference>
<evidence type="ECO:0000256" key="3">
    <source>
        <dbReference type="ARBA" id="ARBA00023163"/>
    </source>
</evidence>
<evidence type="ECO:0000256" key="1">
    <source>
        <dbReference type="ARBA" id="ARBA00023015"/>
    </source>
</evidence>
<dbReference type="SMART" id="SM00342">
    <property type="entry name" value="HTH_ARAC"/>
    <property type="match status" value="1"/>
</dbReference>
<dbReference type="PANTHER" id="PTHR46796">
    <property type="entry name" value="HTH-TYPE TRANSCRIPTIONAL ACTIVATOR RHAS-RELATED"/>
    <property type="match status" value="1"/>
</dbReference>
<dbReference type="PROSITE" id="PS01124">
    <property type="entry name" value="HTH_ARAC_FAMILY_2"/>
    <property type="match status" value="1"/>
</dbReference>
<comment type="caution">
    <text evidence="5">The sequence shown here is derived from an EMBL/GenBank/DDBJ whole genome shotgun (WGS) entry which is preliminary data.</text>
</comment>
<dbReference type="InterPro" id="IPR050204">
    <property type="entry name" value="AraC_XylS_family_regulators"/>
</dbReference>
<evidence type="ECO:0000313" key="5">
    <source>
        <dbReference type="EMBL" id="OMP13226.1"/>
    </source>
</evidence>
<evidence type="ECO:0000313" key="6">
    <source>
        <dbReference type="Proteomes" id="UP000187203"/>
    </source>
</evidence>
<feature type="domain" description="HTH araC/xylS-type" evidence="4">
    <location>
        <begin position="82"/>
        <end position="165"/>
    </location>
</feature>
<dbReference type="GO" id="GO:0043565">
    <property type="term" value="F:sequence-specific DNA binding"/>
    <property type="evidence" value="ECO:0007669"/>
    <property type="project" value="InterPro"/>
</dbReference>
<dbReference type="AlphaFoldDB" id="A0A1R3L1J7"/>
<gene>
    <name evidence="5" type="ORF">COLO4_02050</name>
</gene>
<keyword evidence="3" id="KW-0804">Transcription</keyword>
<dbReference type="Proteomes" id="UP000187203">
    <property type="component" value="Unassembled WGS sequence"/>
</dbReference>
<dbReference type="OrthoDB" id="10687531at2759"/>
<proteinExistence type="predicted"/>
<dbReference type="GO" id="GO:0003700">
    <property type="term" value="F:DNA-binding transcription factor activity"/>
    <property type="evidence" value="ECO:0007669"/>
    <property type="project" value="InterPro"/>
</dbReference>
<dbReference type="Pfam" id="PF12833">
    <property type="entry name" value="HTH_18"/>
    <property type="match status" value="1"/>
</dbReference>
<evidence type="ECO:0000256" key="2">
    <source>
        <dbReference type="ARBA" id="ARBA00023125"/>
    </source>
</evidence>
<dbReference type="InterPro" id="IPR009057">
    <property type="entry name" value="Homeodomain-like_sf"/>
</dbReference>
<name>A0A1R3L1J7_9ROSI</name>
<protein>
    <recommendedName>
        <fullName evidence="4">HTH araC/xylS-type domain-containing protein</fullName>
    </recommendedName>
</protein>
<organism evidence="5 6">
    <name type="scientific">Corchorus olitorius</name>
    <dbReference type="NCBI Taxonomy" id="93759"/>
    <lineage>
        <taxon>Eukaryota</taxon>
        <taxon>Viridiplantae</taxon>
        <taxon>Streptophyta</taxon>
        <taxon>Embryophyta</taxon>
        <taxon>Tracheophyta</taxon>
        <taxon>Spermatophyta</taxon>
        <taxon>Magnoliopsida</taxon>
        <taxon>eudicotyledons</taxon>
        <taxon>Gunneridae</taxon>
        <taxon>Pentapetalae</taxon>
        <taxon>rosids</taxon>
        <taxon>malvids</taxon>
        <taxon>Malvales</taxon>
        <taxon>Malvaceae</taxon>
        <taxon>Grewioideae</taxon>
        <taxon>Apeibeae</taxon>
        <taxon>Corchorus</taxon>
    </lineage>
</organism>
<reference evidence="6" key="1">
    <citation type="submission" date="2013-09" db="EMBL/GenBank/DDBJ databases">
        <title>Corchorus olitorius genome sequencing.</title>
        <authorList>
            <person name="Alam M."/>
            <person name="Haque M.S."/>
            <person name="Islam M.S."/>
            <person name="Emdad E.M."/>
            <person name="Islam M.M."/>
            <person name="Ahmed B."/>
            <person name="Halim A."/>
            <person name="Hossen Q.M.M."/>
            <person name="Hossain M.Z."/>
            <person name="Ahmed R."/>
            <person name="Khan M.M."/>
            <person name="Islam R."/>
            <person name="Rashid M.M."/>
            <person name="Khan S.A."/>
            <person name="Rahman M.S."/>
            <person name="Alam M."/>
            <person name="Yahiya A.S."/>
            <person name="Khan M.S."/>
            <person name="Azam M.S."/>
            <person name="Haque T."/>
            <person name="Lashkar M.Z.H."/>
            <person name="Akhand A.I."/>
            <person name="Morshed G."/>
            <person name="Roy S."/>
            <person name="Uddin K.S."/>
            <person name="Rabeya T."/>
            <person name="Hossain A.S."/>
            <person name="Chowdhury A."/>
            <person name="Snigdha A.R."/>
            <person name="Mortoza M.S."/>
            <person name="Matin S.A."/>
            <person name="Hoque S.M.E."/>
            <person name="Islam M.K."/>
            <person name="Roy D.K."/>
            <person name="Haider R."/>
            <person name="Moosa M.M."/>
            <person name="Elias S.M."/>
            <person name="Hasan A.M."/>
            <person name="Jahan S."/>
            <person name="Shafiuddin M."/>
            <person name="Mahmood N."/>
            <person name="Shommy N.S."/>
        </authorList>
    </citation>
    <scope>NUCLEOTIDE SEQUENCE [LARGE SCALE GENOMIC DNA]</scope>
    <source>
        <strain evidence="6">cv. O-4</strain>
    </source>
</reference>
<accession>A0A1R3L1J7</accession>
<dbReference type="EMBL" id="AWUE01004822">
    <property type="protein sequence ID" value="OMP13226.1"/>
    <property type="molecule type" value="Genomic_DNA"/>
</dbReference>
<sequence length="168" mass="19583">MDFSVSCRLQKISIEGLTGSESILPLPELETLHTLLACYPDFDQRTEVLTQHILQDLRPSEEAALPLLASADLFLQTSHSPVKVMADQHSLSERTVQLRFRKYVGYSPKELLRFLRFKQVLQSLIQQPDRPWFDLIVTFGYHDQSHFIKDFKHYTGLSPKEFRKLQEH</sequence>
<feature type="non-terminal residue" evidence="5">
    <location>
        <position position="168"/>
    </location>
</feature>
<evidence type="ECO:0000259" key="4">
    <source>
        <dbReference type="PROSITE" id="PS01124"/>
    </source>
</evidence>
<dbReference type="SUPFAM" id="SSF46689">
    <property type="entry name" value="Homeodomain-like"/>
    <property type="match status" value="1"/>
</dbReference>
<keyword evidence="1" id="KW-0805">Transcription regulation</keyword>
<dbReference type="PANTHER" id="PTHR46796:SF13">
    <property type="entry name" value="HTH-TYPE TRANSCRIPTIONAL ACTIVATOR RHAS"/>
    <property type="match status" value="1"/>
</dbReference>
<keyword evidence="2" id="KW-0238">DNA-binding</keyword>